<reference evidence="2" key="1">
    <citation type="submission" date="2021-03" db="EMBL/GenBank/DDBJ databases">
        <authorList>
            <person name="Tagirdzhanova G."/>
        </authorList>
    </citation>
    <scope>NUCLEOTIDE SEQUENCE</scope>
</reference>
<keyword evidence="3" id="KW-1185">Reference proteome</keyword>
<dbReference type="OrthoDB" id="10329255at2759"/>
<accession>A0A8H3J002</accession>
<evidence type="ECO:0000313" key="3">
    <source>
        <dbReference type="Proteomes" id="UP000664203"/>
    </source>
</evidence>
<comment type="caution">
    <text evidence="2">The sequence shown here is derived from an EMBL/GenBank/DDBJ whole genome shotgun (WGS) entry which is preliminary data.</text>
</comment>
<organism evidence="2 3">
    <name type="scientific">Alectoria fallacina</name>
    <dbReference type="NCBI Taxonomy" id="1903189"/>
    <lineage>
        <taxon>Eukaryota</taxon>
        <taxon>Fungi</taxon>
        <taxon>Dikarya</taxon>
        <taxon>Ascomycota</taxon>
        <taxon>Pezizomycotina</taxon>
        <taxon>Lecanoromycetes</taxon>
        <taxon>OSLEUM clade</taxon>
        <taxon>Lecanoromycetidae</taxon>
        <taxon>Lecanorales</taxon>
        <taxon>Lecanorineae</taxon>
        <taxon>Parmeliaceae</taxon>
        <taxon>Alectoria</taxon>
    </lineage>
</organism>
<feature type="region of interest" description="Disordered" evidence="1">
    <location>
        <begin position="1"/>
        <end position="20"/>
    </location>
</feature>
<sequence length="157" mass="17505">MPRSQELAPLHNRRSGGASSSHPLVCLRFNRVTKIIPIQAGATALTALYSYLHASASNSWANQPYLQSITVNYGRLQLHMYSPLNTIPWSFVASFAMEMLQAIPRRGMYVSLYEGYYSSPASCMGQWEAVYATAQGANFVWVALKVVDDPGHFFTKH</sequence>
<proteinExistence type="predicted"/>
<dbReference type="AlphaFoldDB" id="A0A8H3J002"/>
<gene>
    <name evidence="2" type="ORF">ALECFALPRED_006874</name>
</gene>
<evidence type="ECO:0000256" key="1">
    <source>
        <dbReference type="SAM" id="MobiDB-lite"/>
    </source>
</evidence>
<name>A0A8H3J002_9LECA</name>
<evidence type="ECO:0000313" key="2">
    <source>
        <dbReference type="EMBL" id="CAF9936519.1"/>
    </source>
</evidence>
<dbReference type="EMBL" id="CAJPDR010000446">
    <property type="protein sequence ID" value="CAF9936519.1"/>
    <property type="molecule type" value="Genomic_DNA"/>
</dbReference>
<protein>
    <submittedName>
        <fullName evidence="2">Uncharacterized protein</fullName>
    </submittedName>
</protein>
<dbReference type="Proteomes" id="UP000664203">
    <property type="component" value="Unassembled WGS sequence"/>
</dbReference>